<dbReference type="InterPro" id="IPR036163">
    <property type="entry name" value="HMA_dom_sf"/>
</dbReference>
<evidence type="ECO:0008006" key="4">
    <source>
        <dbReference type="Google" id="ProtNLM"/>
    </source>
</evidence>
<evidence type="ECO:0000313" key="2">
    <source>
        <dbReference type="EMBL" id="CAK9210629.1"/>
    </source>
</evidence>
<accession>A0ABP0U1C2</accession>
<dbReference type="PANTHER" id="PTHR22814">
    <property type="entry name" value="COPPER TRANSPORT PROTEIN ATOX1-RELATED"/>
    <property type="match status" value="1"/>
</dbReference>
<gene>
    <name evidence="2" type="ORF">CSSPTR1EN2_LOCUS10255</name>
</gene>
<evidence type="ECO:0000313" key="3">
    <source>
        <dbReference type="Proteomes" id="UP001497512"/>
    </source>
</evidence>
<sequence length="188" mass="21211">MSRVMNELFYGRPVDSFYPGSASHYYPQTLIAHGTTRPLLPDVQFRVPMESRRDVEKVKDALDLEGVHAVACDLPSQTVTVSGNVPFHRLLKKLKHVKRKSKLLSFSSPDSPYSPSYGHETFGTSTYNSSAYIVPSSSYGSGRYGEAAPGSASYMRVPFSPPHSYGSSYVREAYERPYYEDYEDYRSY</sequence>
<keyword evidence="1" id="KW-0479">Metal-binding</keyword>
<proteinExistence type="predicted"/>
<dbReference type="EMBL" id="OZ019910">
    <property type="protein sequence ID" value="CAK9210629.1"/>
    <property type="molecule type" value="Genomic_DNA"/>
</dbReference>
<dbReference type="PANTHER" id="PTHR22814:SF336">
    <property type="entry name" value="HEAVY METAL-ASSOCIATED ISOPRENYLATED PLANT PROTEIN 23"/>
    <property type="match status" value="1"/>
</dbReference>
<dbReference type="Gene3D" id="3.30.70.100">
    <property type="match status" value="1"/>
</dbReference>
<keyword evidence="3" id="KW-1185">Reference proteome</keyword>
<protein>
    <recommendedName>
        <fullName evidence="4">HMA domain-containing protein</fullName>
    </recommendedName>
</protein>
<name>A0ABP0U1C2_9BRYO</name>
<reference evidence="2" key="1">
    <citation type="submission" date="2024-02" db="EMBL/GenBank/DDBJ databases">
        <authorList>
            <consortium name="ELIXIR-Norway"/>
            <consortium name="Elixir Norway"/>
        </authorList>
    </citation>
    <scope>NUCLEOTIDE SEQUENCE</scope>
</reference>
<dbReference type="SUPFAM" id="SSF55008">
    <property type="entry name" value="HMA, heavy metal-associated domain"/>
    <property type="match status" value="1"/>
</dbReference>
<dbReference type="Proteomes" id="UP001497512">
    <property type="component" value="Chromosome 18"/>
</dbReference>
<evidence type="ECO:0000256" key="1">
    <source>
        <dbReference type="ARBA" id="ARBA00022723"/>
    </source>
</evidence>
<organism evidence="2 3">
    <name type="scientific">Sphagnum troendelagicum</name>
    <dbReference type="NCBI Taxonomy" id="128251"/>
    <lineage>
        <taxon>Eukaryota</taxon>
        <taxon>Viridiplantae</taxon>
        <taxon>Streptophyta</taxon>
        <taxon>Embryophyta</taxon>
        <taxon>Bryophyta</taxon>
        <taxon>Sphagnophytina</taxon>
        <taxon>Sphagnopsida</taxon>
        <taxon>Sphagnales</taxon>
        <taxon>Sphagnaceae</taxon>
        <taxon>Sphagnum</taxon>
    </lineage>
</organism>